<feature type="compositionally biased region" description="Polar residues" evidence="3">
    <location>
        <begin position="311"/>
        <end position="320"/>
    </location>
</feature>
<dbReference type="Proteomes" id="UP000190776">
    <property type="component" value="Unassembled WGS sequence"/>
</dbReference>
<feature type="transmembrane region" description="Helical" evidence="4">
    <location>
        <begin position="694"/>
        <end position="720"/>
    </location>
</feature>
<evidence type="ECO:0000313" key="5">
    <source>
        <dbReference type="EMBL" id="OMP81592.1"/>
    </source>
</evidence>
<dbReference type="SUPFAM" id="SSF117281">
    <property type="entry name" value="Kelch motif"/>
    <property type="match status" value="1"/>
</dbReference>
<evidence type="ECO:0000256" key="1">
    <source>
        <dbReference type="ARBA" id="ARBA00022441"/>
    </source>
</evidence>
<organism evidence="5 6">
    <name type="scientific">Diplodia seriata</name>
    <dbReference type="NCBI Taxonomy" id="420778"/>
    <lineage>
        <taxon>Eukaryota</taxon>
        <taxon>Fungi</taxon>
        <taxon>Dikarya</taxon>
        <taxon>Ascomycota</taxon>
        <taxon>Pezizomycotina</taxon>
        <taxon>Dothideomycetes</taxon>
        <taxon>Dothideomycetes incertae sedis</taxon>
        <taxon>Botryosphaeriales</taxon>
        <taxon>Botryosphaeriaceae</taxon>
        <taxon>Diplodia</taxon>
    </lineage>
</organism>
<feature type="compositionally biased region" description="Acidic residues" evidence="3">
    <location>
        <begin position="76"/>
        <end position="91"/>
    </location>
</feature>
<dbReference type="Gene3D" id="2.120.10.80">
    <property type="entry name" value="Kelch-type beta propeller"/>
    <property type="match status" value="2"/>
</dbReference>
<dbReference type="OrthoDB" id="10251809at2759"/>
<feature type="compositionally biased region" description="Low complexity" evidence="3">
    <location>
        <begin position="813"/>
        <end position="823"/>
    </location>
</feature>
<dbReference type="Pfam" id="PF24681">
    <property type="entry name" value="Kelch_KLHDC2_KLHL20_DRC7"/>
    <property type="match status" value="1"/>
</dbReference>
<accession>A0A1S8B202</accession>
<evidence type="ECO:0000256" key="2">
    <source>
        <dbReference type="ARBA" id="ARBA00022737"/>
    </source>
</evidence>
<gene>
    <name evidence="5" type="ORF">BK809_0002585</name>
</gene>
<feature type="region of interest" description="Disordered" evidence="3">
    <location>
        <begin position="38"/>
        <end position="111"/>
    </location>
</feature>
<dbReference type="PANTHER" id="PTHR46093">
    <property type="entry name" value="ACYL-COA-BINDING DOMAIN-CONTAINING PROTEIN 5"/>
    <property type="match status" value="1"/>
</dbReference>
<dbReference type="PANTHER" id="PTHR46093:SF18">
    <property type="entry name" value="FIBRONECTIN TYPE-III DOMAIN-CONTAINING PROTEIN"/>
    <property type="match status" value="1"/>
</dbReference>
<protein>
    <submittedName>
        <fullName evidence="5">Kelch domain-containing protein 4</fullName>
    </submittedName>
</protein>
<name>A0A1S8B202_9PEZI</name>
<evidence type="ECO:0000256" key="3">
    <source>
        <dbReference type="SAM" id="MobiDB-lite"/>
    </source>
</evidence>
<evidence type="ECO:0000256" key="4">
    <source>
        <dbReference type="SAM" id="Phobius"/>
    </source>
</evidence>
<dbReference type="EMBL" id="MSZU01000115">
    <property type="protein sequence ID" value="OMP81592.1"/>
    <property type="molecule type" value="Genomic_DNA"/>
</dbReference>
<dbReference type="STRING" id="420778.A0A1S8B202"/>
<comment type="caution">
    <text evidence="5">The sequence shown here is derived from an EMBL/GenBank/DDBJ whole genome shotgun (WGS) entry which is preliminary data.</text>
</comment>
<feature type="region of interest" description="Disordered" evidence="3">
    <location>
        <begin position="311"/>
        <end position="334"/>
    </location>
</feature>
<evidence type="ECO:0000313" key="6">
    <source>
        <dbReference type="Proteomes" id="UP000190776"/>
    </source>
</evidence>
<keyword evidence="4" id="KW-1133">Transmembrane helix</keyword>
<keyword evidence="2" id="KW-0677">Repeat</keyword>
<feature type="compositionally biased region" description="Basic and acidic residues" evidence="3">
    <location>
        <begin position="92"/>
        <end position="111"/>
    </location>
</feature>
<reference evidence="5 6" key="1">
    <citation type="submission" date="2017-01" db="EMBL/GenBank/DDBJ databases">
        <title>Draft genome sequence of Diplodia seriata F98.1, a fungal species involved in grapevine trunk diseases.</title>
        <authorList>
            <person name="Robert-Siegwald G."/>
            <person name="Vallet J."/>
            <person name="Abou-Mansour E."/>
            <person name="Xu J."/>
            <person name="Rey P."/>
            <person name="Bertsch C."/>
            <person name="Rego C."/>
            <person name="Larignon P."/>
            <person name="Fontaine F."/>
            <person name="Lebrun M.-H."/>
        </authorList>
    </citation>
    <scope>NUCLEOTIDE SEQUENCE [LARGE SCALE GENOMIC DNA]</scope>
    <source>
        <strain evidence="5 6">F98.1</strain>
    </source>
</reference>
<proteinExistence type="predicted"/>
<sequence>MPSATSNPRRKSVFREVGLVDDDREKFAPVPMRVPILSAPSLQSRGNRKPAVSPVAARFPSSPTDYWPSPSPLEDVREEDMGDDEDSDCDFDDGRDGLTEKRQTSKQEREHVFEPEGGRLVQAKADVDAVAAAAAAAGGVTRLYRLCVLALLVFLVIPVTNRLPLFDSTVAGPMYGVSAGLVPRRGTLERRADSPTDVCTRWSHATAIVNGTLYIYGGRATTDADQTSNTWNNDFVTIDLTKSWQISSPSFTGLPQPSGPPSVSLAYLWNSRSSLFLYGGEFQDGNSGNTPDYPTAFSLWEYDISSSSWTQHKNPKTSAGTHAEASNEAVQRAAEGAGANVASLGRGFYFGGHLDTWTTEDWSSSIARIYLKSMVEYTFPGSSNNGVESLGDDEPAGSDGVWRNITQGGLQETSGFPERADGILVYVPGFGDEGLLLGLAGGTNSTFTQMNIIDVYDIATSTWFKQPTSGTSPKIRVNPCAVVAAAADGSSYNMYMFGGQDLGDDQTQYDDMWILTIPSFTWIKVDQGSQSVPPARAGHTCNIWDSQMIIVGGYVGDQLSCDSPGVYVFNTSSLTWGTQFTALSGSSAQDSSSGGVFAEGSNPFSQQLAQRGANSSSGLEGSYGYTVPEKVISAVGGDSTGGATVTAPVQTVTEGPMATGKPITYTITNGDGSITTQTSIAGAGSNSGSSGTNVGAIVGGVLAGVFFVIAAYLAFCAWVYRRQLMLYKNHVAMAQAHAADPARAQEKTGFVMPPGGVMGGSLAPSSDGRQGSSAIRNGSYAANSSGGGPTSGSGSNAEAGTYAGAGAGGAGVSSGRRSGSVSSTDDLLAGSEPSFWGTRGVLLNPRRSLRVINRD</sequence>
<dbReference type="AlphaFoldDB" id="A0A1S8B202"/>
<keyword evidence="4" id="KW-0812">Transmembrane</keyword>
<dbReference type="InterPro" id="IPR015915">
    <property type="entry name" value="Kelch-typ_b-propeller"/>
</dbReference>
<feature type="compositionally biased region" description="Polar residues" evidence="3">
    <location>
        <begin position="763"/>
        <end position="776"/>
    </location>
</feature>
<keyword evidence="4" id="KW-0472">Membrane</keyword>
<keyword evidence="1" id="KW-0880">Kelch repeat</keyword>
<feature type="compositionally biased region" description="Gly residues" evidence="3">
    <location>
        <begin position="803"/>
        <end position="812"/>
    </location>
</feature>
<feature type="region of interest" description="Disordered" evidence="3">
    <location>
        <begin position="748"/>
        <end position="839"/>
    </location>
</feature>